<dbReference type="AlphaFoldDB" id="A0A9W6N776"/>
<proteinExistence type="predicted"/>
<gene>
    <name evidence="1" type="ORF">GCM10008174_27200</name>
</gene>
<name>A0A9W6N776_9HYPH</name>
<keyword evidence="2" id="KW-1185">Reference proteome</keyword>
<reference evidence="1" key="1">
    <citation type="journal article" date="2014" name="Int. J. Syst. Evol. Microbiol.">
        <title>Complete genome sequence of Corynebacterium casei LMG S-19264T (=DSM 44701T), isolated from a smear-ripened cheese.</title>
        <authorList>
            <consortium name="US DOE Joint Genome Institute (JGI-PGF)"/>
            <person name="Walter F."/>
            <person name="Albersmeier A."/>
            <person name="Kalinowski J."/>
            <person name="Ruckert C."/>
        </authorList>
    </citation>
    <scope>NUCLEOTIDE SEQUENCE</scope>
    <source>
        <strain evidence="1">VKM B-2748</strain>
    </source>
</reference>
<evidence type="ECO:0000313" key="2">
    <source>
        <dbReference type="Proteomes" id="UP001143309"/>
    </source>
</evidence>
<comment type="caution">
    <text evidence="1">The sequence shown here is derived from an EMBL/GenBank/DDBJ whole genome shotgun (WGS) entry which is preliminary data.</text>
</comment>
<accession>A0A9W6N776</accession>
<reference evidence="1" key="2">
    <citation type="submission" date="2023-01" db="EMBL/GenBank/DDBJ databases">
        <authorList>
            <person name="Sun Q."/>
            <person name="Evtushenko L."/>
        </authorList>
    </citation>
    <scope>NUCLEOTIDE SEQUENCE</scope>
    <source>
        <strain evidence="1">VKM B-2748</strain>
    </source>
</reference>
<protein>
    <submittedName>
        <fullName evidence="1">Uncharacterized protein</fullName>
    </submittedName>
</protein>
<dbReference type="Proteomes" id="UP001143309">
    <property type="component" value="Unassembled WGS sequence"/>
</dbReference>
<sequence length="106" mass="11844">MEPYWVFALAQLLVRSPIRAFRRNDPMYHRSMTKLLEQAVETARSLAPEKQDEIARLVLLAAADDQAATGLTAEEEASFAESRAQAARGEFATDEQVSALWSKYGL</sequence>
<dbReference type="EMBL" id="BSFL01000003">
    <property type="protein sequence ID" value="GLK80979.1"/>
    <property type="molecule type" value="Genomic_DNA"/>
</dbReference>
<evidence type="ECO:0000313" key="1">
    <source>
        <dbReference type="EMBL" id="GLK80979.1"/>
    </source>
</evidence>
<organism evidence="1 2">
    <name type="scientific">Methylopila turkensis</name>
    <dbReference type="NCBI Taxonomy" id="1437816"/>
    <lineage>
        <taxon>Bacteria</taxon>
        <taxon>Pseudomonadati</taxon>
        <taxon>Pseudomonadota</taxon>
        <taxon>Alphaproteobacteria</taxon>
        <taxon>Hyphomicrobiales</taxon>
        <taxon>Methylopilaceae</taxon>
        <taxon>Methylopila</taxon>
    </lineage>
</organism>